<proteinExistence type="predicted"/>
<sequence>MYLCPPQFPNLVMFFERVNAKQMRLSKTIDMTRGNRVDGSCFLKDKHLQDYLGSCRTTTKSPNSSIYELNNKFMVNDHFRNLWHFSAMQFSEAPDHLLTAILSYEEHESRLWSSLPKKAQDMLKTRIEKSPIPLVVLLLDGQNEFCPPEHQNFVRLVTSHGSLPRQSSDQFCSLKVEPSLTLEYPNDTCESIVRIHFCISKIESSPNFIQLTGEELNSVILNDWVTDSEPIGTWKQEFEKVASQSAKSPPEPAAFKFLWSCPLCKFKYNGREFKLEVTHE</sequence>
<name>A0ABD2PVE2_9PLAT</name>
<comment type="caution">
    <text evidence="1">The sequence shown here is derived from an EMBL/GenBank/DDBJ whole genome shotgun (WGS) entry which is preliminary data.</text>
</comment>
<dbReference type="Proteomes" id="UP001626550">
    <property type="component" value="Unassembled WGS sequence"/>
</dbReference>
<evidence type="ECO:0000313" key="1">
    <source>
        <dbReference type="EMBL" id="KAL3311423.1"/>
    </source>
</evidence>
<evidence type="ECO:0000313" key="2">
    <source>
        <dbReference type="Proteomes" id="UP001626550"/>
    </source>
</evidence>
<dbReference type="EMBL" id="JBJKFK010002239">
    <property type="protein sequence ID" value="KAL3311423.1"/>
    <property type="molecule type" value="Genomic_DNA"/>
</dbReference>
<gene>
    <name evidence="1" type="ORF">Ciccas_009997</name>
</gene>
<keyword evidence="2" id="KW-1185">Reference proteome</keyword>
<reference evidence="1 2" key="1">
    <citation type="submission" date="2024-11" db="EMBL/GenBank/DDBJ databases">
        <title>Adaptive evolution of stress response genes in parasites aligns with host niche diversity.</title>
        <authorList>
            <person name="Hahn C."/>
            <person name="Resl P."/>
        </authorList>
    </citation>
    <scope>NUCLEOTIDE SEQUENCE [LARGE SCALE GENOMIC DNA]</scope>
    <source>
        <strain evidence="1">EGGRZ-B1_66</strain>
        <tissue evidence="1">Body</tissue>
    </source>
</reference>
<dbReference type="AlphaFoldDB" id="A0ABD2PVE2"/>
<protein>
    <submittedName>
        <fullName evidence="1">Uncharacterized protein</fullName>
    </submittedName>
</protein>
<accession>A0ABD2PVE2</accession>
<organism evidence="1 2">
    <name type="scientific">Cichlidogyrus casuarinus</name>
    <dbReference type="NCBI Taxonomy" id="1844966"/>
    <lineage>
        <taxon>Eukaryota</taxon>
        <taxon>Metazoa</taxon>
        <taxon>Spiralia</taxon>
        <taxon>Lophotrochozoa</taxon>
        <taxon>Platyhelminthes</taxon>
        <taxon>Monogenea</taxon>
        <taxon>Monopisthocotylea</taxon>
        <taxon>Dactylogyridea</taxon>
        <taxon>Ancyrocephalidae</taxon>
        <taxon>Cichlidogyrus</taxon>
    </lineage>
</organism>